<evidence type="ECO:0000313" key="1">
    <source>
        <dbReference type="EMBL" id="TQM94905.1"/>
    </source>
</evidence>
<keyword evidence="2" id="KW-1185">Reference proteome</keyword>
<gene>
    <name evidence="1" type="ORF">BD293_3596</name>
</gene>
<accession>A0A543KIK2</accession>
<dbReference type="Proteomes" id="UP000320582">
    <property type="component" value="Unassembled WGS sequence"/>
</dbReference>
<dbReference type="EMBL" id="VFPT01000001">
    <property type="protein sequence ID" value="TQM94905.1"/>
    <property type="molecule type" value="Genomic_DNA"/>
</dbReference>
<evidence type="ECO:0000313" key="2">
    <source>
        <dbReference type="Proteomes" id="UP000320582"/>
    </source>
</evidence>
<name>A0A543KIK2_9RHOB</name>
<organism evidence="1 2">
    <name type="scientific">Roseinatronobacter monicus</name>
    <dbReference type="NCBI Taxonomy" id="393481"/>
    <lineage>
        <taxon>Bacteria</taxon>
        <taxon>Pseudomonadati</taxon>
        <taxon>Pseudomonadota</taxon>
        <taxon>Alphaproteobacteria</taxon>
        <taxon>Rhodobacterales</taxon>
        <taxon>Paracoccaceae</taxon>
        <taxon>Roseinatronobacter</taxon>
    </lineage>
</organism>
<comment type="caution">
    <text evidence="1">The sequence shown here is derived from an EMBL/GenBank/DDBJ whole genome shotgun (WGS) entry which is preliminary data.</text>
</comment>
<protein>
    <submittedName>
        <fullName evidence="1">Uncharacterized protein</fullName>
    </submittedName>
</protein>
<proteinExistence type="predicted"/>
<sequence>MGKKKASIYGMLQKHMGSCTEAKILIRGPKDVIEKFRKFKEERGFRNAWGALEYLLLKELSSSKKK</sequence>
<dbReference type="RefSeq" id="WP_142084011.1">
    <property type="nucleotide sequence ID" value="NZ_VFPT01000001.1"/>
</dbReference>
<dbReference type="AlphaFoldDB" id="A0A543KIK2"/>
<reference evidence="1 2" key="1">
    <citation type="submission" date="2019-06" db="EMBL/GenBank/DDBJ databases">
        <title>Genomic Encyclopedia of Archaeal and Bacterial Type Strains, Phase II (KMG-II): from individual species to whole genera.</title>
        <authorList>
            <person name="Goeker M."/>
        </authorList>
    </citation>
    <scope>NUCLEOTIDE SEQUENCE [LARGE SCALE GENOMIC DNA]</scope>
    <source>
        <strain evidence="1 2">DSM 18423</strain>
    </source>
</reference>